<dbReference type="PANTHER" id="PTHR33116">
    <property type="entry name" value="REVERSE TRANSCRIPTASE ZINC-BINDING DOMAIN-CONTAINING PROTEIN-RELATED-RELATED"/>
    <property type="match status" value="1"/>
</dbReference>
<dbReference type="Pfam" id="PF13966">
    <property type="entry name" value="zf-RVT"/>
    <property type="match status" value="1"/>
</dbReference>
<gene>
    <name evidence="2" type="ORF">VITISV_042568</name>
</gene>
<dbReference type="InterPro" id="IPR043502">
    <property type="entry name" value="DNA/RNA_pol_sf"/>
</dbReference>
<name>A5BAF8_VITVI</name>
<dbReference type="Pfam" id="PF07727">
    <property type="entry name" value="RVT_2"/>
    <property type="match status" value="1"/>
</dbReference>
<sequence>MESLEKNKTWELIDLPAGKKPIGCKWVYTVKYTANGSLERYKARLVGKGYTQTYGVDHVETFTPIAKMNTIRRQILDTVLIANEIVDKRRRSGEEGVVFKINFEKAYDNVKWNFLDHVLENKGFSPRWRKWMSGCFSSVSYAILVNGSAKGWVKASRGLRQGDPLSPFLFTLVADVLSRMLMRAEERNMMEGFRVGRNRTRVSHLQFADDTIFFSNSREEEEELQTLKSLLLVFGHISGLKVNLDKSRIYGINLDQAHLSRLVVMLDLAAKIEKLQRDFLWSGVGEGKRDHLVRWDVVCKPKTIGGLGFGNISWRNLALLGKWLWRYPREGSALWHQVILSIYGSHSNGWNANTLVRWSHRYPWKAIAQVFQGFSLFTRYVVGNGERIRFWEDLWWGDQPLGTQYPRLFRVVMDKNIYISSVLGPSRPFSWNLNFRRNLSDSEIEDLEGLMRSLDDLYLSPSVPDARLWPLSSSRLFSIKSFFLALSQSSGSPQDFPSKFVWNSQVPFKVKSFVWLVAHKKVNTNDMLQVRKPYKALSPDICILCMKHGESADHLFLHCSLMIGLWHRLFQLAKMDWVPSRSIYDMMSIKFKGFDNSKRGIVLWQAASIALIRVVWWERNARIFEDKARNSEFLWDSIVFLASLWAFCSKAFKGTPLNVIQLDWTAVDVKNAFLHEDLEEICMEVPLGFGTNLAIKKEMCELLWLKIILEDLKIQWDGPMRLYCNNKFAISIAHNSMQHDRTKHLEIDRHFIKEKLASGLIYTPYVYIDRQLAHILTKCLSSTTFQGEAGWLYWSAQQLWMVANRIFLLEIQPFNDYAKSGRYNQRTSRKNSTKKFLQMINKAYRCFEQQNLLSKQGIKFLHP</sequence>
<dbReference type="ExpressionAtlas" id="A5BAF8">
    <property type="expression patterns" value="baseline and differential"/>
</dbReference>
<evidence type="ECO:0000313" key="2">
    <source>
        <dbReference type="EMBL" id="CAN69913.1"/>
    </source>
</evidence>
<dbReference type="Pfam" id="PF00078">
    <property type="entry name" value="RVT_1"/>
    <property type="match status" value="1"/>
</dbReference>
<feature type="domain" description="Reverse transcriptase" evidence="1">
    <location>
        <begin position="27"/>
        <end position="286"/>
    </location>
</feature>
<proteinExistence type="predicted"/>
<dbReference type="SUPFAM" id="SSF56672">
    <property type="entry name" value="DNA/RNA polymerases"/>
    <property type="match status" value="1"/>
</dbReference>
<dbReference type="InterPro" id="IPR013103">
    <property type="entry name" value="RVT_2"/>
</dbReference>
<dbReference type="InterPro" id="IPR026960">
    <property type="entry name" value="RVT-Znf"/>
</dbReference>
<dbReference type="InterPro" id="IPR000477">
    <property type="entry name" value="RT_dom"/>
</dbReference>
<accession>A5BAF8</accession>
<organism evidence="2">
    <name type="scientific">Vitis vinifera</name>
    <name type="common">Grape</name>
    <dbReference type="NCBI Taxonomy" id="29760"/>
    <lineage>
        <taxon>Eukaryota</taxon>
        <taxon>Viridiplantae</taxon>
        <taxon>Streptophyta</taxon>
        <taxon>Embryophyta</taxon>
        <taxon>Tracheophyta</taxon>
        <taxon>Spermatophyta</taxon>
        <taxon>Magnoliopsida</taxon>
        <taxon>eudicotyledons</taxon>
        <taxon>Gunneridae</taxon>
        <taxon>Pentapetalae</taxon>
        <taxon>rosids</taxon>
        <taxon>Vitales</taxon>
        <taxon>Vitaceae</taxon>
        <taxon>Viteae</taxon>
        <taxon>Vitis</taxon>
    </lineage>
</organism>
<protein>
    <recommendedName>
        <fullName evidence="1">Reverse transcriptase domain-containing protein</fullName>
    </recommendedName>
</protein>
<dbReference type="EMBL" id="AM452242">
    <property type="protein sequence ID" value="CAN69913.1"/>
    <property type="molecule type" value="Genomic_DNA"/>
</dbReference>
<dbReference type="PROSITE" id="PS50878">
    <property type="entry name" value="RT_POL"/>
    <property type="match status" value="1"/>
</dbReference>
<evidence type="ECO:0000259" key="1">
    <source>
        <dbReference type="PROSITE" id="PS50878"/>
    </source>
</evidence>
<dbReference type="AlphaFoldDB" id="A5BAF8"/>
<dbReference type="CDD" id="cd09272">
    <property type="entry name" value="RNase_HI_RT_Ty1"/>
    <property type="match status" value="1"/>
</dbReference>
<dbReference type="CDD" id="cd01650">
    <property type="entry name" value="RT_nLTR_like"/>
    <property type="match status" value="1"/>
</dbReference>
<reference evidence="2" key="1">
    <citation type="journal article" date="2007" name="PLoS ONE">
        <title>The first genome sequence of an elite grapevine cultivar (Pinot noir Vitis vinifera L.): coping with a highly heterozygous genome.</title>
        <authorList>
            <person name="Velasco R."/>
            <person name="Zharkikh A."/>
            <person name="Troggio M."/>
            <person name="Cartwright D.A."/>
            <person name="Cestaro A."/>
            <person name="Pruss D."/>
            <person name="Pindo M."/>
            <person name="FitzGerald L.M."/>
            <person name="Vezzulli S."/>
            <person name="Reid J."/>
            <person name="Malacarne G."/>
            <person name="Iliev D."/>
            <person name="Coppola G."/>
            <person name="Wardell B."/>
            <person name="Micheletti D."/>
            <person name="Macalma T."/>
            <person name="Facci M."/>
            <person name="Mitchell J.T."/>
            <person name="Perazzolli M."/>
            <person name="Eldredge G."/>
            <person name="Gatto P."/>
            <person name="Oyzerski R."/>
            <person name="Moretto M."/>
            <person name="Gutin N."/>
            <person name="Stefanini M."/>
            <person name="Chen Y."/>
            <person name="Segala C."/>
            <person name="Davenport C."/>
            <person name="Dematte L."/>
            <person name="Mraz A."/>
            <person name="Battilana J."/>
            <person name="Stormo K."/>
            <person name="Costa F."/>
            <person name="Tao Q."/>
            <person name="Si-Ammour A."/>
            <person name="Harkins T."/>
            <person name="Lackey A."/>
            <person name="Perbost C."/>
            <person name="Taillon B."/>
            <person name="Stella A."/>
            <person name="Solovyev V."/>
            <person name="Fawcett J.A."/>
            <person name="Sterck L."/>
            <person name="Vandepoele K."/>
            <person name="Grando S.M."/>
            <person name="Toppo S."/>
            <person name="Moser C."/>
            <person name="Lanchbury J."/>
            <person name="Bogden R."/>
            <person name="Skolnick M."/>
            <person name="Sgaramella V."/>
            <person name="Bhatnagar S.K."/>
            <person name="Fontana P."/>
            <person name="Gutin A."/>
            <person name="Van de Peer Y."/>
            <person name="Salamini F."/>
            <person name="Viola R."/>
        </authorList>
    </citation>
    <scope>NUCLEOTIDE SEQUENCE</scope>
</reference>
<dbReference type="PANTHER" id="PTHR33116:SF78">
    <property type="entry name" value="OS12G0587133 PROTEIN"/>
    <property type="match status" value="1"/>
</dbReference>